<evidence type="ECO:0000313" key="2">
    <source>
        <dbReference type="EMBL" id="BDI04673.1"/>
    </source>
</evidence>
<evidence type="ECO:0008006" key="4">
    <source>
        <dbReference type="Google" id="ProtNLM"/>
    </source>
</evidence>
<dbReference type="InterPro" id="IPR001969">
    <property type="entry name" value="Aspartic_peptidase_AS"/>
</dbReference>
<keyword evidence="1" id="KW-0732">Signal</keyword>
<evidence type="ECO:0000313" key="3">
    <source>
        <dbReference type="Proteomes" id="UP001057498"/>
    </source>
</evidence>
<dbReference type="Proteomes" id="UP001057498">
    <property type="component" value="Chromosome"/>
</dbReference>
<evidence type="ECO:0000256" key="1">
    <source>
        <dbReference type="SAM" id="SignalP"/>
    </source>
</evidence>
<feature type="signal peptide" evidence="1">
    <location>
        <begin position="1"/>
        <end position="27"/>
    </location>
</feature>
<protein>
    <recommendedName>
        <fullName evidence="4">Aspartyl protease family protein</fullName>
    </recommendedName>
</protein>
<dbReference type="RefSeq" id="WP_251972777.1">
    <property type="nucleotide sequence ID" value="NZ_AP025730.1"/>
</dbReference>
<dbReference type="PROSITE" id="PS00141">
    <property type="entry name" value="ASP_PROTEASE"/>
    <property type="match status" value="1"/>
</dbReference>
<dbReference type="SUPFAM" id="SSF50630">
    <property type="entry name" value="Acid proteases"/>
    <property type="match status" value="1"/>
</dbReference>
<name>A0ABN6PIA0_9BURK</name>
<reference evidence="2" key="1">
    <citation type="submission" date="2022-04" db="EMBL/GenBank/DDBJ databases">
        <title>Whole genome sequence of Sphaerotilus sp. FB-5.</title>
        <authorList>
            <person name="Takeda M."/>
            <person name="Narihara S."/>
            <person name="Akimoto M."/>
            <person name="Akimoto R."/>
            <person name="Nishiyashiki S."/>
            <person name="Murakami T."/>
        </authorList>
    </citation>
    <scope>NUCLEOTIDE SEQUENCE</scope>
    <source>
        <strain evidence="2">FB-5</strain>
    </source>
</reference>
<gene>
    <name evidence="2" type="ORF">CATMQ487_16430</name>
</gene>
<dbReference type="NCBIfam" id="TIGR02281">
    <property type="entry name" value="clan_AA_DTGA"/>
    <property type="match status" value="1"/>
</dbReference>
<dbReference type="CDD" id="cd05483">
    <property type="entry name" value="retropepsin_like_bacteria"/>
    <property type="match status" value="1"/>
</dbReference>
<dbReference type="InterPro" id="IPR011969">
    <property type="entry name" value="Clan_AA_Asp_peptidase_C"/>
</dbReference>
<dbReference type="Gene3D" id="2.40.70.10">
    <property type="entry name" value="Acid Proteases"/>
    <property type="match status" value="1"/>
</dbReference>
<accession>A0ABN6PIA0</accession>
<dbReference type="InterPro" id="IPR034122">
    <property type="entry name" value="Retropepsin-like_bacterial"/>
</dbReference>
<sequence>MKTSTRPPFLAGLLIGLAACVAVPAAAQTVAWAGSMGERVLLVIDGRLQVAGAGSVIDGVRVLRVSAGAVEYEVAGVRQRLTAAHAPVVVGAPPGGRVAASLVLRAGADQLYHVDCKVNGRPMAGVVDTGASLVSMSTALASSLGVDWSRGRPATIQTANGTVRGWSIRLERLSVGGLEARDVEAVVLETELPHLLIGNSFLRRYRVLTEDSQLTLARAN</sequence>
<proteinExistence type="predicted"/>
<dbReference type="InterPro" id="IPR021109">
    <property type="entry name" value="Peptidase_aspartic_dom_sf"/>
</dbReference>
<keyword evidence="3" id="KW-1185">Reference proteome</keyword>
<dbReference type="PROSITE" id="PS51257">
    <property type="entry name" value="PROKAR_LIPOPROTEIN"/>
    <property type="match status" value="1"/>
</dbReference>
<dbReference type="Pfam" id="PF13975">
    <property type="entry name" value="gag-asp_proteas"/>
    <property type="match status" value="1"/>
</dbReference>
<dbReference type="EMBL" id="AP025730">
    <property type="protein sequence ID" value="BDI04673.1"/>
    <property type="molecule type" value="Genomic_DNA"/>
</dbReference>
<organism evidence="2 3">
    <name type="scientific">Sphaerotilus microaerophilus</name>
    <dbReference type="NCBI Taxonomy" id="2914710"/>
    <lineage>
        <taxon>Bacteria</taxon>
        <taxon>Pseudomonadati</taxon>
        <taxon>Pseudomonadota</taxon>
        <taxon>Betaproteobacteria</taxon>
        <taxon>Burkholderiales</taxon>
        <taxon>Sphaerotilaceae</taxon>
        <taxon>Sphaerotilus</taxon>
    </lineage>
</organism>
<feature type="chain" id="PRO_5045081489" description="Aspartyl protease family protein" evidence="1">
    <location>
        <begin position="28"/>
        <end position="220"/>
    </location>
</feature>